<dbReference type="PATRIC" id="fig|75906.3.peg.553"/>
<proteinExistence type="inferred from homology"/>
<dbReference type="Gene3D" id="3.30.230.10">
    <property type="match status" value="1"/>
</dbReference>
<evidence type="ECO:0000259" key="4">
    <source>
        <dbReference type="SMART" id="SM00382"/>
    </source>
</evidence>
<evidence type="ECO:0000256" key="1">
    <source>
        <dbReference type="ARBA" id="ARBA00006354"/>
    </source>
</evidence>
<keyword evidence="6" id="KW-1185">Reference proteome</keyword>
<evidence type="ECO:0000256" key="2">
    <source>
        <dbReference type="ARBA" id="ARBA00022741"/>
    </source>
</evidence>
<comment type="similarity">
    <text evidence="1">Belongs to the Mg-chelatase subunits D/I family. ComM subfamily.</text>
</comment>
<dbReference type="Gene3D" id="3.40.50.300">
    <property type="entry name" value="P-loop containing nucleotide triphosphate hydrolases"/>
    <property type="match status" value="1"/>
</dbReference>
<dbReference type="GO" id="GO:0003677">
    <property type="term" value="F:DNA binding"/>
    <property type="evidence" value="ECO:0007669"/>
    <property type="project" value="InterPro"/>
</dbReference>
<dbReference type="InterPro" id="IPR014721">
    <property type="entry name" value="Ribsml_uS5_D2-typ_fold_subgr"/>
</dbReference>
<evidence type="ECO:0000256" key="3">
    <source>
        <dbReference type="ARBA" id="ARBA00022840"/>
    </source>
</evidence>
<protein>
    <submittedName>
        <fullName evidence="5">Fis family transcriptional regulator</fullName>
    </submittedName>
</protein>
<dbReference type="eggNOG" id="COG0606">
    <property type="taxonomic scope" value="Bacteria"/>
</dbReference>
<dbReference type="Proteomes" id="UP000018914">
    <property type="component" value="Chromosome"/>
</dbReference>
<accession>W0DBA8</accession>
<dbReference type="Pfam" id="PF01078">
    <property type="entry name" value="Mg_chelatase"/>
    <property type="match status" value="1"/>
</dbReference>
<dbReference type="AlphaFoldDB" id="W0DBA8"/>
<dbReference type="OrthoDB" id="9813147at2"/>
<dbReference type="InterPro" id="IPR001208">
    <property type="entry name" value="MCM_dom"/>
</dbReference>
<dbReference type="InterPro" id="IPR045006">
    <property type="entry name" value="CHLI-like"/>
</dbReference>
<dbReference type="EMBL" id="CP007028">
    <property type="protein sequence ID" value="AHE95789.1"/>
    <property type="molecule type" value="Genomic_DNA"/>
</dbReference>
<dbReference type="HOGENOM" id="CLU_026145_1_0_0"/>
<dbReference type="PANTHER" id="PTHR32039:SF7">
    <property type="entry name" value="COMPETENCE PROTEIN COMM"/>
    <property type="match status" value="1"/>
</dbReference>
<dbReference type="GO" id="GO:0005524">
    <property type="term" value="F:ATP binding"/>
    <property type="evidence" value="ECO:0007669"/>
    <property type="project" value="UniProtKB-KW"/>
</dbReference>
<dbReference type="Pfam" id="PF13541">
    <property type="entry name" value="ChlI"/>
    <property type="match status" value="1"/>
</dbReference>
<dbReference type="InterPro" id="IPR025158">
    <property type="entry name" value="Mg_chelat-rel_C"/>
</dbReference>
<evidence type="ECO:0000313" key="5">
    <source>
        <dbReference type="EMBL" id="AHE95789.1"/>
    </source>
</evidence>
<name>W0DBA8_9AQUI</name>
<sequence>MFCRIRSGGVIGIDGFLVDVEIDFSPGLPQFNIVGLPDKAINEAKDRVRSALKNVGFQLPSKRITVNLAPSHLKKQGTLYDLPIAVGILKLSGVLDVDEETVFLGELSLDGKVNPVSGVLPIVLSLKEKGFRRFVVPKANAKEGAIVQGAEVYGVESLNQLIAFLRGEKELKPEEVDLNELFSKAFDYSIDLADVKGQYEAKKALEISAAGMHNLLLIGPPGAGKSMLAKRIVTILPPLSLEEALEVSKIYSVAGMLKEPLMVQRPFRAPHYTASEVALIGGGSNPTPGEISLAHRGVLFLDEMVEFNRKTLEALRQPIEDGYVSISRVGGRVTFPSNFILVGATNPCPCGNYRNPYKACVCSPAQIRAYQSKLSGPILDRIDLKVWVEPVEVQELVNPSPGESSKEVRERVMRAYQIQRERFKNSRTKFNGQMTEKEIEKYCILTPKAKELLERAMDKFHLSGRSYARLLKVSRTIADLEGEEQIKEHHIAQAIQYRIEDKLESM</sequence>
<keyword evidence="3" id="KW-0067">ATP-binding</keyword>
<evidence type="ECO:0000313" key="6">
    <source>
        <dbReference type="Proteomes" id="UP000018914"/>
    </source>
</evidence>
<dbReference type="PANTHER" id="PTHR32039">
    <property type="entry name" value="MAGNESIUM-CHELATASE SUBUNIT CHLI"/>
    <property type="match status" value="1"/>
</dbReference>
<dbReference type="InterPro" id="IPR020568">
    <property type="entry name" value="Ribosomal_Su5_D2-typ_SF"/>
</dbReference>
<dbReference type="SUPFAM" id="SSF52540">
    <property type="entry name" value="P-loop containing nucleoside triphosphate hydrolases"/>
    <property type="match status" value="1"/>
</dbReference>
<dbReference type="Pfam" id="PF13335">
    <property type="entry name" value="Mg_chelatase_C"/>
    <property type="match status" value="1"/>
</dbReference>
<dbReference type="InterPro" id="IPR027417">
    <property type="entry name" value="P-loop_NTPase"/>
</dbReference>
<dbReference type="NCBIfam" id="TIGR00368">
    <property type="entry name" value="YifB family Mg chelatase-like AAA ATPase"/>
    <property type="match status" value="1"/>
</dbReference>
<dbReference type="PRINTS" id="PR01657">
    <property type="entry name" value="MCMFAMILY"/>
</dbReference>
<dbReference type="SMART" id="SM00382">
    <property type="entry name" value="AAA"/>
    <property type="match status" value="1"/>
</dbReference>
<feature type="domain" description="AAA+ ATPase" evidence="4">
    <location>
        <begin position="211"/>
        <end position="392"/>
    </location>
</feature>
<dbReference type="STRING" id="75906.THERU_02810"/>
<gene>
    <name evidence="5" type="ORF">THERU_02810</name>
</gene>
<reference evidence="5 6" key="1">
    <citation type="submission" date="2013-12" db="EMBL/GenBank/DDBJ databases">
        <authorList>
            <consortium name="DOE Joint Genome Institute"/>
            <person name="Eisen J."/>
            <person name="Huntemann M."/>
            <person name="Han J."/>
            <person name="Chen A."/>
            <person name="Kyrpides N."/>
            <person name="Mavromatis K."/>
            <person name="Markowitz V."/>
            <person name="Palaniappan K."/>
            <person name="Ivanova N."/>
            <person name="Schaumberg A."/>
            <person name="Pati A."/>
            <person name="Liolios K."/>
            <person name="Nordberg H.P."/>
            <person name="Cantor M.N."/>
            <person name="Hua S.X."/>
            <person name="Woyke T."/>
        </authorList>
    </citation>
    <scope>NUCLEOTIDE SEQUENCE [LARGE SCALE GENOMIC DNA]</scope>
    <source>
        <strain evidence="5 6">DSM 23557</strain>
    </source>
</reference>
<dbReference type="InterPro" id="IPR003593">
    <property type="entry name" value="AAA+_ATPase"/>
</dbReference>
<dbReference type="InterPro" id="IPR004482">
    <property type="entry name" value="Mg_chelat-rel"/>
</dbReference>
<dbReference type="KEGG" id="trd:THERU_02810"/>
<keyword evidence="2" id="KW-0547">Nucleotide-binding</keyword>
<organism evidence="6">
    <name type="scientific">Thermocrinis ruber</name>
    <dbReference type="NCBI Taxonomy" id="75906"/>
    <lineage>
        <taxon>Bacteria</taxon>
        <taxon>Pseudomonadati</taxon>
        <taxon>Aquificota</taxon>
        <taxon>Aquificia</taxon>
        <taxon>Aquificales</taxon>
        <taxon>Aquificaceae</taxon>
        <taxon>Thermocrinis</taxon>
    </lineage>
</organism>
<dbReference type="RefSeq" id="WP_025305765.1">
    <property type="nucleotide sequence ID" value="NZ_CP007028.1"/>
</dbReference>
<dbReference type="SUPFAM" id="SSF54211">
    <property type="entry name" value="Ribosomal protein S5 domain 2-like"/>
    <property type="match status" value="1"/>
</dbReference>
<dbReference type="InterPro" id="IPR000523">
    <property type="entry name" value="Mg_chelatse_chII-like_cat_dom"/>
</dbReference>